<evidence type="ECO:0000256" key="1">
    <source>
        <dbReference type="SAM" id="SignalP"/>
    </source>
</evidence>
<sequence length="87" mass="9780">MKKIIFAMVFVFATGTMMNANVSTETPITTTAKAIEIVEDFGCAGDCVRWARGNTFEIAEDIGDHPNDDDMYMEIYMRYYTGCLRGC</sequence>
<keyword evidence="1" id="KW-0732">Signal</keyword>
<evidence type="ECO:0000313" key="2">
    <source>
        <dbReference type="EMBL" id="OAD46391.1"/>
    </source>
</evidence>
<dbReference type="EMBL" id="LVWE01000003">
    <property type="protein sequence ID" value="OAD46391.1"/>
    <property type="molecule type" value="Genomic_DNA"/>
</dbReference>
<dbReference type="OrthoDB" id="1203229at2"/>
<gene>
    <name evidence="2" type="ORF">LPB303_02330</name>
</gene>
<keyword evidence="3" id="KW-1185">Reference proteome</keyword>
<comment type="caution">
    <text evidence="2">The sequence shown here is derived from an EMBL/GenBank/DDBJ whole genome shotgun (WGS) entry which is preliminary data.</text>
</comment>
<organism evidence="2 3">
    <name type="scientific">Polaribacter atrinae</name>
    <dbReference type="NCBI Taxonomy" id="1333662"/>
    <lineage>
        <taxon>Bacteria</taxon>
        <taxon>Pseudomonadati</taxon>
        <taxon>Bacteroidota</taxon>
        <taxon>Flavobacteriia</taxon>
        <taxon>Flavobacteriales</taxon>
        <taxon>Flavobacteriaceae</taxon>
    </lineage>
</organism>
<dbReference type="RefSeq" id="WP_068447726.1">
    <property type="nucleotide sequence ID" value="NZ_CANKUV010000002.1"/>
</dbReference>
<reference evidence="2 3" key="1">
    <citation type="submission" date="2016-02" db="EMBL/GenBank/DDBJ databases">
        <title>Draft genome sequence of Polaribacter atrinae KACC17473.</title>
        <authorList>
            <person name="Shin S.-K."/>
            <person name="Yi H."/>
        </authorList>
    </citation>
    <scope>NUCLEOTIDE SEQUENCE [LARGE SCALE GENOMIC DNA]</scope>
    <source>
        <strain evidence="2 3">KACC 17473</strain>
    </source>
</reference>
<proteinExistence type="predicted"/>
<protein>
    <submittedName>
        <fullName evidence="2">Uncharacterized protein</fullName>
    </submittedName>
</protein>
<dbReference type="STRING" id="1333662.LPB303_02330"/>
<name>A0A176TFG9_9FLAO</name>
<feature type="signal peptide" evidence="1">
    <location>
        <begin position="1"/>
        <end position="19"/>
    </location>
</feature>
<dbReference type="AlphaFoldDB" id="A0A176TFG9"/>
<dbReference type="Proteomes" id="UP000076923">
    <property type="component" value="Unassembled WGS sequence"/>
</dbReference>
<evidence type="ECO:0000313" key="3">
    <source>
        <dbReference type="Proteomes" id="UP000076923"/>
    </source>
</evidence>
<accession>A0A176TFG9</accession>
<feature type="chain" id="PRO_5008049910" evidence="1">
    <location>
        <begin position="20"/>
        <end position="87"/>
    </location>
</feature>